<geneLocation type="plasmid" evidence="1">
    <name>pTiChry5</name>
</geneLocation>
<dbReference type="AlphaFoldDB" id="A0A2P0QJY3"/>
<keyword evidence="1" id="KW-0614">Plasmid</keyword>
<dbReference type="EMBL" id="KX388536">
    <property type="protein sequence ID" value="ARU12587.1"/>
    <property type="molecule type" value="Genomic_DNA"/>
</dbReference>
<sequence>MSVCSSVIDGFGDNGLIIIQFNPDRGMVAGVLPGTHMFVDTAGLQSLP</sequence>
<evidence type="ECO:0000313" key="1">
    <source>
        <dbReference type="EMBL" id="ARU12587.1"/>
    </source>
</evidence>
<accession>A0A2P0QJY3</accession>
<organism evidence="1">
    <name type="scientific">Agrobacterium tumefaciens</name>
    <dbReference type="NCBI Taxonomy" id="358"/>
    <lineage>
        <taxon>Bacteria</taxon>
        <taxon>Pseudomonadati</taxon>
        <taxon>Pseudomonadota</taxon>
        <taxon>Alphaproteobacteria</taxon>
        <taxon>Hyphomicrobiales</taxon>
        <taxon>Rhizobiaceae</taxon>
        <taxon>Rhizobium/Agrobacterium group</taxon>
        <taxon>Agrobacterium</taxon>
        <taxon>Agrobacterium tumefaciens complex</taxon>
    </lineage>
</organism>
<protein>
    <submittedName>
        <fullName evidence="1">Uncharacterized protein</fullName>
    </submittedName>
</protein>
<name>A0A2P0QJY3_AGRTU</name>
<gene>
    <name evidence="1" type="ORF">AgrTiChry5_177</name>
</gene>
<reference evidence="1" key="1">
    <citation type="journal article" date="2018" name="Plasmid">
        <title>Complete sequence of the tumor-inducing plasmid pTiChry5 from the hypervirulent Agrobacterium tumefaciens strain Chry5.</title>
        <authorList>
            <person name="Shao S."/>
            <person name="Zhang X."/>
            <person name="van Heusden G.P.H."/>
            <person name="Hooykaas P.J."/>
        </authorList>
    </citation>
    <scope>NUCLEOTIDE SEQUENCE</scope>
    <source>
        <strain evidence="1">Chry5</strain>
        <plasmid evidence="1">pTiChry5</plasmid>
    </source>
</reference>
<proteinExistence type="predicted"/>